<feature type="chain" id="PRO_5021419517" evidence="1">
    <location>
        <begin position="23"/>
        <end position="107"/>
    </location>
</feature>
<gene>
    <name evidence="2" type="ORF">FGIG_06815</name>
</gene>
<proteinExistence type="predicted"/>
<reference evidence="2 3" key="1">
    <citation type="submission" date="2019-04" db="EMBL/GenBank/DDBJ databases">
        <title>Annotation for the trematode Fasciola gigantica.</title>
        <authorList>
            <person name="Choi Y.-J."/>
        </authorList>
    </citation>
    <scope>NUCLEOTIDE SEQUENCE [LARGE SCALE GENOMIC DNA]</scope>
    <source>
        <strain evidence="2">Uganda_cow_1</strain>
    </source>
</reference>
<comment type="caution">
    <text evidence="2">The sequence shown here is derived from an EMBL/GenBank/DDBJ whole genome shotgun (WGS) entry which is preliminary data.</text>
</comment>
<dbReference type="EMBL" id="SUNJ01010573">
    <property type="protein sequence ID" value="TPP59533.1"/>
    <property type="molecule type" value="Genomic_DNA"/>
</dbReference>
<sequence length="107" mass="12305">MKIISMHAVLISYGLFLVVTRSLPDGILTAVAEHPERVSRALSAEEFKPLIGTPRWPLKSQKKFGQPVAWKSTEIPSFAFANDMRLAMKHRRSRLHQFALQYVRNMR</sequence>
<keyword evidence="3" id="KW-1185">Reference proteome</keyword>
<accession>A0A504YEI4</accession>
<feature type="signal peptide" evidence="1">
    <location>
        <begin position="1"/>
        <end position="22"/>
    </location>
</feature>
<dbReference type="AlphaFoldDB" id="A0A504YEI4"/>
<dbReference type="Proteomes" id="UP000316759">
    <property type="component" value="Unassembled WGS sequence"/>
</dbReference>
<name>A0A504YEI4_FASGI</name>
<protein>
    <submittedName>
        <fullName evidence="2">Uncharacterized protein</fullName>
    </submittedName>
</protein>
<evidence type="ECO:0000313" key="2">
    <source>
        <dbReference type="EMBL" id="TPP59533.1"/>
    </source>
</evidence>
<evidence type="ECO:0000256" key="1">
    <source>
        <dbReference type="SAM" id="SignalP"/>
    </source>
</evidence>
<organism evidence="2 3">
    <name type="scientific">Fasciola gigantica</name>
    <name type="common">Giant liver fluke</name>
    <dbReference type="NCBI Taxonomy" id="46835"/>
    <lineage>
        <taxon>Eukaryota</taxon>
        <taxon>Metazoa</taxon>
        <taxon>Spiralia</taxon>
        <taxon>Lophotrochozoa</taxon>
        <taxon>Platyhelminthes</taxon>
        <taxon>Trematoda</taxon>
        <taxon>Digenea</taxon>
        <taxon>Plagiorchiida</taxon>
        <taxon>Echinostomata</taxon>
        <taxon>Echinostomatoidea</taxon>
        <taxon>Fasciolidae</taxon>
        <taxon>Fasciola</taxon>
    </lineage>
</organism>
<evidence type="ECO:0000313" key="3">
    <source>
        <dbReference type="Proteomes" id="UP000316759"/>
    </source>
</evidence>
<keyword evidence="1" id="KW-0732">Signal</keyword>